<evidence type="ECO:0000313" key="17">
    <source>
        <dbReference type="EMBL" id="KAK6939931.1"/>
    </source>
</evidence>
<dbReference type="GO" id="GO:0048038">
    <property type="term" value="F:quinone binding"/>
    <property type="evidence" value="ECO:0007669"/>
    <property type="project" value="UniProtKB-KW"/>
</dbReference>
<dbReference type="PANTHER" id="PTHR36900:SF1">
    <property type="entry name" value="NAD(P)H-QUINONE OXIDOREDUCTASE SUBUNIT M, CHLOROPLASTIC"/>
    <property type="match status" value="1"/>
</dbReference>
<keyword evidence="11" id="KW-0472">Membrane</keyword>
<evidence type="ECO:0000256" key="9">
    <source>
        <dbReference type="ARBA" id="ARBA00022967"/>
    </source>
</evidence>
<dbReference type="Pfam" id="PF10664">
    <property type="entry name" value="NdhM"/>
    <property type="match status" value="1"/>
</dbReference>
<dbReference type="GO" id="GO:0009535">
    <property type="term" value="C:chloroplast thylakoid membrane"/>
    <property type="evidence" value="ECO:0007669"/>
    <property type="project" value="UniProtKB-SubCell"/>
</dbReference>
<keyword evidence="7" id="KW-0521">NADP</keyword>
<dbReference type="PANTHER" id="PTHR36900">
    <property type="entry name" value="NAD(P)H-QUINONE OXIDOREDUCTASE SUBUNIT M, CHLOROPLASTIC"/>
    <property type="match status" value="1"/>
</dbReference>
<evidence type="ECO:0000256" key="3">
    <source>
        <dbReference type="ARBA" id="ARBA00009484"/>
    </source>
</evidence>
<dbReference type="InterPro" id="IPR018922">
    <property type="entry name" value="NdhM"/>
</dbReference>
<evidence type="ECO:0000256" key="11">
    <source>
        <dbReference type="ARBA" id="ARBA00023136"/>
    </source>
</evidence>
<dbReference type="GO" id="GO:0016655">
    <property type="term" value="F:oxidoreductase activity, acting on NAD(P)H, quinone or similar compound as acceptor"/>
    <property type="evidence" value="ECO:0007669"/>
    <property type="project" value="InterPro"/>
</dbReference>
<comment type="similarity">
    <text evidence="3">Belongs to the NDH complex subunit M family.</text>
</comment>
<sequence length="199" mass="22518">MAATSSYMASTQFSTVGWIEGKGELTTMGAIFVSAQQQQTDARIRRRANRERSEATEERNNTKPSRATSERSEQEMSGEYGVAQLRYAAPVRIYASYIDPVACATDQTQMDKLTLILDPTNEFVWTSETSNMELVDHYEGAELTEYTLCLIGSDLEHYIRKLLHDGEIKYNMNAQCLNFSMGKPPVTYNVDDDQIQDIQ</sequence>
<proteinExistence type="inferred from homology"/>
<keyword evidence="18" id="KW-1185">Reference proteome</keyword>
<evidence type="ECO:0000256" key="16">
    <source>
        <dbReference type="SAM" id="MobiDB-lite"/>
    </source>
</evidence>
<evidence type="ECO:0000256" key="10">
    <source>
        <dbReference type="ARBA" id="ARBA00023027"/>
    </source>
</evidence>
<comment type="subunit">
    <text evidence="4">Part of the chloroplast NDH complex, composed of a mixture of chloroplast and nucleus encoded subunits. Component of the NDH subcomplex A, at least composed of ndhH, ndhI, ndhJ, ndhK, ndhL, ndhM, ndhN and ndhO.</text>
</comment>
<comment type="caution">
    <text evidence="17">The sequence shown here is derived from an EMBL/GenBank/DDBJ whole genome shotgun (WGS) entry which is preliminary data.</text>
</comment>
<dbReference type="AlphaFoldDB" id="A0AAN8ZJ92"/>
<comment type="catalytic activity">
    <reaction evidence="14">
        <text>a plastoquinone + NADPH + (n+1) H(+)(in) = a plastoquinol + NADP(+) + n H(+)(out)</text>
        <dbReference type="Rhea" id="RHEA:42612"/>
        <dbReference type="Rhea" id="RHEA-COMP:9561"/>
        <dbReference type="Rhea" id="RHEA-COMP:9562"/>
        <dbReference type="ChEBI" id="CHEBI:15378"/>
        <dbReference type="ChEBI" id="CHEBI:17757"/>
        <dbReference type="ChEBI" id="CHEBI:57783"/>
        <dbReference type="ChEBI" id="CHEBI:58349"/>
        <dbReference type="ChEBI" id="CHEBI:62192"/>
    </reaction>
</comment>
<comment type="catalytic activity">
    <reaction evidence="15">
        <text>a plastoquinone + NADH + (n+1) H(+)(in) = a plastoquinol + NAD(+) + n H(+)(out)</text>
        <dbReference type="Rhea" id="RHEA:42608"/>
        <dbReference type="Rhea" id="RHEA-COMP:9561"/>
        <dbReference type="Rhea" id="RHEA-COMP:9562"/>
        <dbReference type="ChEBI" id="CHEBI:15378"/>
        <dbReference type="ChEBI" id="CHEBI:17757"/>
        <dbReference type="ChEBI" id="CHEBI:57540"/>
        <dbReference type="ChEBI" id="CHEBI:57945"/>
        <dbReference type="ChEBI" id="CHEBI:62192"/>
    </reaction>
</comment>
<dbReference type="Proteomes" id="UP001370490">
    <property type="component" value="Unassembled WGS sequence"/>
</dbReference>
<evidence type="ECO:0000256" key="14">
    <source>
        <dbReference type="ARBA" id="ARBA00047726"/>
    </source>
</evidence>
<evidence type="ECO:0000256" key="2">
    <source>
        <dbReference type="ARBA" id="ARBA00004185"/>
    </source>
</evidence>
<gene>
    <name evidence="17" type="ORF">RJ641_029462</name>
</gene>
<keyword evidence="8" id="KW-0618">Plastoquinone</keyword>
<evidence type="ECO:0000256" key="1">
    <source>
        <dbReference type="ARBA" id="ARBA00004059"/>
    </source>
</evidence>
<comment type="subcellular location">
    <subcellularLocation>
        <location evidence="2">Plastid</location>
        <location evidence="2">Chloroplast thylakoid membrane</location>
        <topology evidence="2">Peripheral membrane protein</topology>
        <orientation evidence="2">Stromal side</orientation>
    </subcellularLocation>
</comment>
<keyword evidence="6" id="KW-0874">Quinone</keyword>
<evidence type="ECO:0000313" key="18">
    <source>
        <dbReference type="Proteomes" id="UP001370490"/>
    </source>
</evidence>
<evidence type="ECO:0000256" key="13">
    <source>
        <dbReference type="ARBA" id="ARBA00031769"/>
    </source>
</evidence>
<evidence type="ECO:0000256" key="6">
    <source>
        <dbReference type="ARBA" id="ARBA00022719"/>
    </source>
</evidence>
<dbReference type="EMBL" id="JBAMMX010000005">
    <property type="protein sequence ID" value="KAK6939931.1"/>
    <property type="molecule type" value="Genomic_DNA"/>
</dbReference>
<evidence type="ECO:0000256" key="12">
    <source>
        <dbReference type="ARBA" id="ARBA00029860"/>
    </source>
</evidence>
<protein>
    <recommendedName>
        <fullName evidence="5">NAD(P)H-quinone oxidoreductase subunit M, chloroplastic</fullName>
    </recommendedName>
    <alternativeName>
        <fullName evidence="13">NAD(P)H dehydrogenase subunit M</fullName>
    </alternativeName>
    <alternativeName>
        <fullName evidence="12">NADH-plastoquinone oxidoreductase subunit M</fullName>
    </alternativeName>
</protein>
<reference evidence="17 18" key="1">
    <citation type="submission" date="2023-12" db="EMBL/GenBank/DDBJ databases">
        <title>A high-quality genome assembly for Dillenia turbinata (Dilleniales).</title>
        <authorList>
            <person name="Chanderbali A."/>
        </authorList>
    </citation>
    <scope>NUCLEOTIDE SEQUENCE [LARGE SCALE GENOMIC DNA]</scope>
    <source>
        <strain evidence="17">LSX21</strain>
        <tissue evidence="17">Leaf</tissue>
    </source>
</reference>
<evidence type="ECO:0000256" key="15">
    <source>
        <dbReference type="ARBA" id="ARBA00048026"/>
    </source>
</evidence>
<feature type="region of interest" description="Disordered" evidence="16">
    <location>
        <begin position="36"/>
        <end position="77"/>
    </location>
</feature>
<accession>A0AAN8ZJ92</accession>
<keyword evidence="10" id="KW-0520">NAD</keyword>
<keyword evidence="9" id="KW-1278">Translocase</keyword>
<evidence type="ECO:0000256" key="4">
    <source>
        <dbReference type="ARBA" id="ARBA00011851"/>
    </source>
</evidence>
<comment type="function">
    <text evidence="1">NDH shuttles electrons from NAD(P)H:plastoquinone, via FMN and iron-sulfur (Fe-S) centers, to quinones in the photosynthetic chain and possibly in a chloroplast respiratory chain. The immediate electron acceptor for the enzyme in this species is believed to be plastoquinone. Couples the redox reaction to proton translocation, and thus conserves the redox energy in a proton gradient.</text>
</comment>
<name>A0AAN8ZJ92_9MAGN</name>
<organism evidence="17 18">
    <name type="scientific">Dillenia turbinata</name>
    <dbReference type="NCBI Taxonomy" id="194707"/>
    <lineage>
        <taxon>Eukaryota</taxon>
        <taxon>Viridiplantae</taxon>
        <taxon>Streptophyta</taxon>
        <taxon>Embryophyta</taxon>
        <taxon>Tracheophyta</taxon>
        <taxon>Spermatophyta</taxon>
        <taxon>Magnoliopsida</taxon>
        <taxon>eudicotyledons</taxon>
        <taxon>Gunneridae</taxon>
        <taxon>Pentapetalae</taxon>
        <taxon>Dilleniales</taxon>
        <taxon>Dilleniaceae</taxon>
        <taxon>Dillenia</taxon>
    </lineage>
</organism>
<evidence type="ECO:0000256" key="8">
    <source>
        <dbReference type="ARBA" id="ARBA00022957"/>
    </source>
</evidence>
<feature type="compositionally biased region" description="Basic and acidic residues" evidence="16">
    <location>
        <begin position="50"/>
        <end position="61"/>
    </location>
</feature>
<evidence type="ECO:0000256" key="7">
    <source>
        <dbReference type="ARBA" id="ARBA00022857"/>
    </source>
</evidence>
<evidence type="ECO:0000256" key="5">
    <source>
        <dbReference type="ARBA" id="ARBA00017454"/>
    </source>
</evidence>